<sequence>MSFSHQHPTSKAPKTSSPPATAKAQRQLTSKTSSSTSDHEITSLYGKYSESACSINKPTDHKDSPRHDRSLDHAKSSC</sequence>
<keyword evidence="3" id="KW-1185">Reference proteome</keyword>
<dbReference type="RefSeq" id="XP_053020527.1">
    <property type="nucleotide sequence ID" value="XM_053169318.1"/>
</dbReference>
<organism evidence="2 3">
    <name type="scientific">Puccinia triticina</name>
    <dbReference type="NCBI Taxonomy" id="208348"/>
    <lineage>
        <taxon>Eukaryota</taxon>
        <taxon>Fungi</taxon>
        <taxon>Dikarya</taxon>
        <taxon>Basidiomycota</taxon>
        <taxon>Pucciniomycotina</taxon>
        <taxon>Pucciniomycetes</taxon>
        <taxon>Pucciniales</taxon>
        <taxon>Pucciniaceae</taxon>
        <taxon>Puccinia</taxon>
    </lineage>
</organism>
<dbReference type="GeneID" id="77810213"/>
<evidence type="ECO:0000313" key="2">
    <source>
        <dbReference type="EMBL" id="WAQ84972.1"/>
    </source>
</evidence>
<feature type="compositionally biased region" description="Basic and acidic residues" evidence="1">
    <location>
        <begin position="58"/>
        <end position="78"/>
    </location>
</feature>
<dbReference type="EMBL" id="CP110425">
    <property type="protein sequence ID" value="WAQ84972.1"/>
    <property type="molecule type" value="Genomic_DNA"/>
</dbReference>
<feature type="compositionally biased region" description="Polar residues" evidence="1">
    <location>
        <begin position="26"/>
        <end position="36"/>
    </location>
</feature>
<name>A0ABY7CQE2_9BASI</name>
<feature type="compositionally biased region" description="Low complexity" evidence="1">
    <location>
        <begin position="9"/>
        <end position="24"/>
    </location>
</feature>
<feature type="region of interest" description="Disordered" evidence="1">
    <location>
        <begin position="1"/>
        <end position="78"/>
    </location>
</feature>
<evidence type="ECO:0000256" key="1">
    <source>
        <dbReference type="SAM" id="MobiDB-lite"/>
    </source>
</evidence>
<protein>
    <submittedName>
        <fullName evidence="2">Uncharacterized protein</fullName>
    </submittedName>
</protein>
<proteinExistence type="predicted"/>
<accession>A0ABY7CQE2</accession>
<evidence type="ECO:0000313" key="3">
    <source>
        <dbReference type="Proteomes" id="UP001164743"/>
    </source>
</evidence>
<reference evidence="2" key="1">
    <citation type="submission" date="2022-10" db="EMBL/GenBank/DDBJ databases">
        <title>Puccinia triticina Genome sequencing and assembly.</title>
        <authorList>
            <person name="Li C."/>
        </authorList>
    </citation>
    <scope>NUCLEOTIDE SEQUENCE</scope>
    <source>
        <strain evidence="2">Pt15</strain>
    </source>
</reference>
<gene>
    <name evidence="2" type="ORF">PtA15_5A545</name>
</gene>
<dbReference type="Proteomes" id="UP001164743">
    <property type="component" value="Chromosome 5A"/>
</dbReference>